<comment type="caution">
    <text evidence="1">The sequence shown here is derived from an EMBL/GenBank/DDBJ whole genome shotgun (WGS) entry which is preliminary data.</text>
</comment>
<evidence type="ECO:0000313" key="2">
    <source>
        <dbReference type="Proteomes" id="UP001549047"/>
    </source>
</evidence>
<gene>
    <name evidence="1" type="ORF">ABID16_000633</name>
</gene>
<keyword evidence="2" id="KW-1185">Reference proteome</keyword>
<dbReference type="InterPro" id="IPR025528">
    <property type="entry name" value="BrnA_antitoxin"/>
</dbReference>
<accession>A0ABV2IV13</accession>
<dbReference type="Pfam" id="PF14384">
    <property type="entry name" value="BrnA_antitoxin"/>
    <property type="match status" value="1"/>
</dbReference>
<protein>
    <submittedName>
        <fullName evidence="1">Uncharacterized protein (DUF4415 family)</fullName>
    </submittedName>
</protein>
<dbReference type="EMBL" id="JBEPMB010000001">
    <property type="protein sequence ID" value="MET3612328.1"/>
    <property type="molecule type" value="Genomic_DNA"/>
</dbReference>
<dbReference type="Proteomes" id="UP001549047">
    <property type="component" value="Unassembled WGS sequence"/>
</dbReference>
<name>A0ABV2IV13_9HYPH</name>
<proteinExistence type="predicted"/>
<reference evidence="1 2" key="1">
    <citation type="submission" date="2024-06" db="EMBL/GenBank/DDBJ databases">
        <title>Genomic Encyclopedia of Type Strains, Phase IV (KMG-IV): sequencing the most valuable type-strain genomes for metagenomic binning, comparative biology and taxonomic classification.</title>
        <authorList>
            <person name="Goeker M."/>
        </authorList>
    </citation>
    <scope>NUCLEOTIDE SEQUENCE [LARGE SCALE GENOMIC DNA]</scope>
    <source>
        <strain evidence="1 2">DSM 29780</strain>
    </source>
</reference>
<sequence length="80" mass="9171">MDSPELTEAEFAQMKPAKEVLPQSFFEKLAQARKAGRPRIEKPKQAVTLRVDPDVIERFQRQGKDWRARMSEALRKASGS</sequence>
<evidence type="ECO:0000313" key="1">
    <source>
        <dbReference type="EMBL" id="MET3612328.1"/>
    </source>
</evidence>
<organism evidence="1 2">
    <name type="scientific">Rhizobium aquaticum</name>
    <dbReference type="NCBI Taxonomy" id="1549636"/>
    <lineage>
        <taxon>Bacteria</taxon>
        <taxon>Pseudomonadati</taxon>
        <taxon>Pseudomonadota</taxon>
        <taxon>Alphaproteobacteria</taxon>
        <taxon>Hyphomicrobiales</taxon>
        <taxon>Rhizobiaceae</taxon>
        <taxon>Rhizobium/Agrobacterium group</taxon>
        <taxon>Rhizobium</taxon>
    </lineage>
</organism>